<dbReference type="Proteomes" id="UP001199106">
    <property type="component" value="Unassembled WGS sequence"/>
</dbReference>
<dbReference type="InterPro" id="IPR012677">
    <property type="entry name" value="Nucleotide-bd_a/b_plait_sf"/>
</dbReference>
<dbReference type="Gene3D" id="3.30.70.330">
    <property type="match status" value="1"/>
</dbReference>
<keyword evidence="2" id="KW-1185">Reference proteome</keyword>
<comment type="caution">
    <text evidence="1">The sequence shown here is derived from an EMBL/GenBank/DDBJ whole genome shotgun (WGS) entry which is preliminary data.</text>
</comment>
<proteinExistence type="predicted"/>
<evidence type="ECO:0000313" key="1">
    <source>
        <dbReference type="EMBL" id="KAG9190557.1"/>
    </source>
</evidence>
<accession>A0AAD4I8S2</accession>
<dbReference type="AlphaFoldDB" id="A0AAD4I8S2"/>
<sequence length="246" mass="28122">MPKRWARKEIEQKLLSKGCTIKRLQMRVDRFNFHNDTMCYVELGSEAEATKVIEELNGLEEQSTKLIVKPLKADFIWGNAGKRNVEPYGSRYFYDEGTAASDALRPLLERRRLILSVQTPGWSAGERISVAKRNATAIIERYFGKYGIESIGDMSTFYGDKKANPRMLCLIDFKTKEGAENAVNDHHDTQIEGRLTWLKHSEPAAWRSHQIQKVSPEGFKALQEIGVVPEGQNVYEDKFVNPMPKK</sequence>
<organism evidence="1 2">
    <name type="scientific">Alternaria panax</name>
    <dbReference type="NCBI Taxonomy" id="48097"/>
    <lineage>
        <taxon>Eukaryota</taxon>
        <taxon>Fungi</taxon>
        <taxon>Dikarya</taxon>
        <taxon>Ascomycota</taxon>
        <taxon>Pezizomycotina</taxon>
        <taxon>Dothideomycetes</taxon>
        <taxon>Pleosporomycetidae</taxon>
        <taxon>Pleosporales</taxon>
        <taxon>Pleosporineae</taxon>
        <taxon>Pleosporaceae</taxon>
        <taxon>Alternaria</taxon>
        <taxon>Alternaria sect. Panax</taxon>
    </lineage>
</organism>
<reference evidence="1" key="1">
    <citation type="submission" date="2021-07" db="EMBL/GenBank/DDBJ databases">
        <title>Genome Resource of American Ginseng Black Spot Pathogen Alternaria panax.</title>
        <authorList>
            <person name="Qiu C."/>
            <person name="Wang W."/>
            <person name="Liu Z."/>
        </authorList>
    </citation>
    <scope>NUCLEOTIDE SEQUENCE</scope>
    <source>
        <strain evidence="1">BNCC115425</strain>
    </source>
</reference>
<dbReference type="GO" id="GO:0003676">
    <property type="term" value="F:nucleic acid binding"/>
    <property type="evidence" value="ECO:0007669"/>
    <property type="project" value="InterPro"/>
</dbReference>
<dbReference type="SUPFAM" id="SSF54928">
    <property type="entry name" value="RNA-binding domain, RBD"/>
    <property type="match status" value="2"/>
</dbReference>
<dbReference type="EMBL" id="JAANER010000004">
    <property type="protein sequence ID" value="KAG9190557.1"/>
    <property type="molecule type" value="Genomic_DNA"/>
</dbReference>
<evidence type="ECO:0000313" key="2">
    <source>
        <dbReference type="Proteomes" id="UP001199106"/>
    </source>
</evidence>
<name>A0AAD4I8S2_9PLEO</name>
<gene>
    <name evidence="1" type="ORF">G6011_08645</name>
</gene>
<protein>
    <recommendedName>
        <fullName evidence="3">RRM domain-containing protein</fullName>
    </recommendedName>
</protein>
<dbReference type="InterPro" id="IPR035979">
    <property type="entry name" value="RBD_domain_sf"/>
</dbReference>
<evidence type="ECO:0008006" key="3">
    <source>
        <dbReference type="Google" id="ProtNLM"/>
    </source>
</evidence>